<evidence type="ECO:0000313" key="2">
    <source>
        <dbReference type="EMBL" id="SMP41686.1"/>
    </source>
</evidence>
<dbReference type="PANTHER" id="PTHR42834:SF1">
    <property type="entry name" value="ENDONUCLEASE_EXONUCLEASE_PHOSPHATASE FAMILY PROTEIN (AFU_ORTHOLOGUE AFUA_3G09210)"/>
    <property type="match status" value="1"/>
</dbReference>
<dbReference type="GO" id="GO:0004519">
    <property type="term" value="F:endonuclease activity"/>
    <property type="evidence" value="ECO:0007669"/>
    <property type="project" value="UniProtKB-KW"/>
</dbReference>
<dbReference type="PANTHER" id="PTHR42834">
    <property type="entry name" value="ENDONUCLEASE/EXONUCLEASE/PHOSPHATASE FAMILY PROTEIN (AFU_ORTHOLOGUE AFUA_3G09210)"/>
    <property type="match status" value="1"/>
</dbReference>
<keyword evidence="3" id="KW-1185">Reference proteome</keyword>
<dbReference type="EMBL" id="FXUL01000001">
    <property type="protein sequence ID" value="SMP41686.1"/>
    <property type="molecule type" value="Genomic_DNA"/>
</dbReference>
<dbReference type="InterPro" id="IPR005135">
    <property type="entry name" value="Endo/exonuclease/phosphatase"/>
</dbReference>
<evidence type="ECO:0000313" key="3">
    <source>
        <dbReference type="Proteomes" id="UP001158049"/>
    </source>
</evidence>
<dbReference type="Gene3D" id="3.60.10.10">
    <property type="entry name" value="Endonuclease/exonuclease/phosphatase"/>
    <property type="match status" value="1"/>
</dbReference>
<dbReference type="Proteomes" id="UP001158049">
    <property type="component" value="Unassembled WGS sequence"/>
</dbReference>
<keyword evidence="2" id="KW-0540">Nuclease</keyword>
<reference evidence="2 3" key="1">
    <citation type="submission" date="2017-05" db="EMBL/GenBank/DDBJ databases">
        <authorList>
            <person name="Varghese N."/>
            <person name="Submissions S."/>
        </authorList>
    </citation>
    <scope>NUCLEOTIDE SEQUENCE [LARGE SCALE GENOMIC DNA]</scope>
    <source>
        <strain evidence="2 3">DSM 26001</strain>
    </source>
</reference>
<organism evidence="2 3">
    <name type="scientific">Noviherbaspirillum suwonense</name>
    <dbReference type="NCBI Taxonomy" id="1224511"/>
    <lineage>
        <taxon>Bacteria</taxon>
        <taxon>Pseudomonadati</taxon>
        <taxon>Pseudomonadota</taxon>
        <taxon>Betaproteobacteria</taxon>
        <taxon>Burkholderiales</taxon>
        <taxon>Oxalobacteraceae</taxon>
        <taxon>Noviherbaspirillum</taxon>
    </lineage>
</organism>
<dbReference type="Pfam" id="PF03372">
    <property type="entry name" value="Exo_endo_phos"/>
    <property type="match status" value="1"/>
</dbReference>
<comment type="caution">
    <text evidence="2">The sequence shown here is derived from an EMBL/GenBank/DDBJ whole genome shotgun (WGS) entry which is preliminary data.</text>
</comment>
<sequence length="319" mass="35314">MQQEIRFATFNVLNLAPPGLRFYDGIEPYTPEQYDAKVAWLARKFDQLDADVIGLQEVFSQDAVRDVLARTSRYRDAAHIGFEPEPGKLTPSVALISRLPLAGPTAKHLDLPRGLSMPLMDLGSAVTRFTRPVLQVPVQLPTGQVLNVFVVHLKSKRPDYRNGDSENDPGSIGAAVLRSMVRRGVEALGLRYLLSDFTAGQRRPLMVMGDFNDVADAVPTQLVLGGGRSLNGHDERMFECYRLQSRRDPLRDVGFTHVHDGNFETIDHVLVSEEFNPASAHALGEVLEVAYLNDHVIFRSPDASDHGAVLVRIGIRPGE</sequence>
<accession>A0ABY1PRQ0</accession>
<dbReference type="RefSeq" id="WP_283440277.1">
    <property type="nucleotide sequence ID" value="NZ_FXUL01000001.1"/>
</dbReference>
<keyword evidence="2" id="KW-0255">Endonuclease</keyword>
<keyword evidence="2" id="KW-0378">Hydrolase</keyword>
<name>A0ABY1PRQ0_9BURK</name>
<proteinExistence type="predicted"/>
<gene>
    <name evidence="2" type="ORF">SAMN06295970_101117</name>
</gene>
<evidence type="ECO:0000259" key="1">
    <source>
        <dbReference type="Pfam" id="PF03372"/>
    </source>
</evidence>
<dbReference type="InterPro" id="IPR036691">
    <property type="entry name" value="Endo/exonu/phosph_ase_sf"/>
</dbReference>
<protein>
    <submittedName>
        <fullName evidence="2">Endonuclease/Exonuclease/phosphatase family protein</fullName>
    </submittedName>
</protein>
<feature type="domain" description="Endonuclease/exonuclease/phosphatase" evidence="1">
    <location>
        <begin position="8"/>
        <end position="306"/>
    </location>
</feature>
<dbReference type="SUPFAM" id="SSF56219">
    <property type="entry name" value="DNase I-like"/>
    <property type="match status" value="1"/>
</dbReference>